<dbReference type="EMBL" id="JAXCLW010000007">
    <property type="protein sequence ID" value="MDY0885061.1"/>
    <property type="molecule type" value="Genomic_DNA"/>
</dbReference>
<keyword evidence="2 7" id="KW-1003">Cell membrane</keyword>
<dbReference type="Pfam" id="PF00005">
    <property type="entry name" value="ABC_tran"/>
    <property type="match status" value="1"/>
</dbReference>
<proteinExistence type="inferred from homology"/>
<evidence type="ECO:0000256" key="6">
    <source>
        <dbReference type="ARBA" id="ARBA00023136"/>
    </source>
</evidence>
<organism evidence="9 10">
    <name type="scientific">Dongia soli</name>
    <dbReference type="NCBI Taxonomy" id="600628"/>
    <lineage>
        <taxon>Bacteria</taxon>
        <taxon>Pseudomonadati</taxon>
        <taxon>Pseudomonadota</taxon>
        <taxon>Alphaproteobacteria</taxon>
        <taxon>Rhodospirillales</taxon>
        <taxon>Dongiaceae</taxon>
        <taxon>Dongia</taxon>
    </lineage>
</organism>
<comment type="catalytic activity">
    <reaction evidence="7">
        <text>ATP + H2O + polyamine-[polyamine-binding protein]Side 1 = ADP + phosphate + polyamineSide 2 + [polyamine-binding protein]Side 1.</text>
        <dbReference type="EC" id="7.6.2.11"/>
    </reaction>
</comment>
<gene>
    <name evidence="7" type="primary">potA</name>
    <name evidence="9" type="ORF">SMD27_19615</name>
</gene>
<comment type="subunit">
    <text evidence="7">The complex is composed of two ATP-binding proteins (PotA), two transmembrane proteins (PotB and PotC) and a solute-binding protein (PotD).</text>
</comment>
<dbReference type="PANTHER" id="PTHR42781">
    <property type="entry name" value="SPERMIDINE/PUTRESCINE IMPORT ATP-BINDING PROTEIN POTA"/>
    <property type="match status" value="1"/>
</dbReference>
<dbReference type="InterPro" id="IPR005893">
    <property type="entry name" value="PotA-like"/>
</dbReference>
<dbReference type="PANTHER" id="PTHR42781:SF4">
    <property type="entry name" value="SPERMIDINE_PUTRESCINE IMPORT ATP-BINDING PROTEIN POTA"/>
    <property type="match status" value="1"/>
</dbReference>
<keyword evidence="10" id="KW-1185">Reference proteome</keyword>
<protein>
    <recommendedName>
        <fullName evidence="7">Spermidine/putrescine import ATP-binding protein PotA</fullName>
        <ecNumber evidence="7">7.6.2.11</ecNumber>
    </recommendedName>
</protein>
<name>A0ABU5EFD0_9PROT</name>
<dbReference type="PROSITE" id="PS50893">
    <property type="entry name" value="ABC_TRANSPORTER_2"/>
    <property type="match status" value="1"/>
</dbReference>
<dbReference type="SUPFAM" id="SSF52540">
    <property type="entry name" value="P-loop containing nucleoside triphosphate hydrolases"/>
    <property type="match status" value="1"/>
</dbReference>
<dbReference type="InterPro" id="IPR003439">
    <property type="entry name" value="ABC_transporter-like_ATP-bd"/>
</dbReference>
<dbReference type="Pfam" id="PF08402">
    <property type="entry name" value="TOBE_2"/>
    <property type="match status" value="1"/>
</dbReference>
<dbReference type="PROSITE" id="PS00211">
    <property type="entry name" value="ABC_TRANSPORTER_1"/>
    <property type="match status" value="1"/>
</dbReference>
<dbReference type="Gene3D" id="2.40.50.100">
    <property type="match status" value="1"/>
</dbReference>
<dbReference type="SMART" id="SM00382">
    <property type="entry name" value="AAA"/>
    <property type="match status" value="1"/>
</dbReference>
<evidence type="ECO:0000256" key="3">
    <source>
        <dbReference type="ARBA" id="ARBA00022741"/>
    </source>
</evidence>
<evidence type="ECO:0000259" key="8">
    <source>
        <dbReference type="PROSITE" id="PS50893"/>
    </source>
</evidence>
<evidence type="ECO:0000256" key="1">
    <source>
        <dbReference type="ARBA" id="ARBA00022448"/>
    </source>
</evidence>
<evidence type="ECO:0000313" key="10">
    <source>
        <dbReference type="Proteomes" id="UP001279642"/>
    </source>
</evidence>
<dbReference type="RefSeq" id="WP_320510132.1">
    <property type="nucleotide sequence ID" value="NZ_JAXCLW010000007.1"/>
</dbReference>
<keyword evidence="1 7" id="KW-0813">Transport</keyword>
<evidence type="ECO:0000313" key="9">
    <source>
        <dbReference type="EMBL" id="MDY0885061.1"/>
    </source>
</evidence>
<reference evidence="9 10" key="1">
    <citation type="journal article" date="2016" name="Antonie Van Leeuwenhoek">
        <title>Dongia soli sp. nov., isolated from soil from Dokdo, Korea.</title>
        <authorList>
            <person name="Kim D.U."/>
            <person name="Lee H."/>
            <person name="Kim H."/>
            <person name="Kim S.G."/>
            <person name="Ka J.O."/>
        </authorList>
    </citation>
    <scope>NUCLEOTIDE SEQUENCE [LARGE SCALE GENOMIC DNA]</scope>
    <source>
        <strain evidence="9 10">D78</strain>
    </source>
</reference>
<dbReference type="NCBIfam" id="TIGR01187">
    <property type="entry name" value="potA"/>
    <property type="match status" value="1"/>
</dbReference>
<keyword evidence="4 7" id="KW-0067">ATP-binding</keyword>
<dbReference type="EC" id="7.6.2.11" evidence="7"/>
<keyword evidence="5 7" id="KW-1278">Translocase</keyword>
<accession>A0ABU5EFD0</accession>
<dbReference type="InterPro" id="IPR017871">
    <property type="entry name" value="ABC_transporter-like_CS"/>
</dbReference>
<evidence type="ECO:0000256" key="4">
    <source>
        <dbReference type="ARBA" id="ARBA00022840"/>
    </source>
</evidence>
<dbReference type="GO" id="GO:0005524">
    <property type="term" value="F:ATP binding"/>
    <property type="evidence" value="ECO:0007669"/>
    <property type="project" value="UniProtKB-KW"/>
</dbReference>
<evidence type="ECO:0000256" key="7">
    <source>
        <dbReference type="RuleBase" id="RU364083"/>
    </source>
</evidence>
<comment type="caution">
    <text evidence="9">The sequence shown here is derived from an EMBL/GenBank/DDBJ whole genome shotgun (WGS) entry which is preliminary data.</text>
</comment>
<dbReference type="InterPro" id="IPR013611">
    <property type="entry name" value="Transp-assoc_OB_typ2"/>
</dbReference>
<keyword evidence="3 7" id="KW-0547">Nucleotide-binding</keyword>
<dbReference type="SUPFAM" id="SSF50331">
    <property type="entry name" value="MOP-like"/>
    <property type="match status" value="1"/>
</dbReference>
<comment type="similarity">
    <text evidence="7">Belongs to the ABC transporter superfamily. Spermidine/putrescine importer (TC 3.A.1.11.1) family.</text>
</comment>
<keyword evidence="6 7" id="KW-0472">Membrane</keyword>
<sequence>MSQVDIIGAVKRYGDVAALDNVSMSFKDGEFFGLLGPSGSGKTTMLRAIAGFVSLDEGEVRIDGKDIGATPVYQRNIGMVFQNYALFPHMNVQENVAFGLDVRKVSAADQRKRVADALAMVRLSGLEQRKPKQLSGGQQQRVALARALVTRPKVLLLDEPLGALDKHLRQEMQIELKRIQRDVGITTIFVTHDQEEALTLSDRIAIFNAGGIVQAGAPAEVYAKPINRFAAGFLGEANFLVGQVAALEGGWAKIDLASGGIAVIPGEGIQPGQPALLAVRPERLTIHPGDDGPGNNRLCGTVSEVVFSGNSTTYRVRCGEQSISVFRQNDGQPVLAAGTQVTLYWEPDDAVLVSA</sequence>
<dbReference type="InterPro" id="IPR003593">
    <property type="entry name" value="AAA+_ATPase"/>
</dbReference>
<comment type="function">
    <text evidence="7">Part of the ABC transporter complex PotABCD involved in spermidine/putrescine import. Responsible for energy coupling to the transport system.</text>
</comment>
<evidence type="ECO:0000256" key="2">
    <source>
        <dbReference type="ARBA" id="ARBA00022475"/>
    </source>
</evidence>
<feature type="domain" description="ABC transporter" evidence="8">
    <location>
        <begin position="4"/>
        <end position="234"/>
    </location>
</feature>
<dbReference type="Gene3D" id="3.40.50.300">
    <property type="entry name" value="P-loop containing nucleotide triphosphate hydrolases"/>
    <property type="match status" value="1"/>
</dbReference>
<dbReference type="Proteomes" id="UP001279642">
    <property type="component" value="Unassembled WGS sequence"/>
</dbReference>
<dbReference type="InterPro" id="IPR008995">
    <property type="entry name" value="Mo/tungstate-bd_C_term_dom"/>
</dbReference>
<dbReference type="InterPro" id="IPR027417">
    <property type="entry name" value="P-loop_NTPase"/>
</dbReference>
<evidence type="ECO:0000256" key="5">
    <source>
        <dbReference type="ARBA" id="ARBA00022967"/>
    </source>
</evidence>
<dbReference type="InterPro" id="IPR050093">
    <property type="entry name" value="ABC_SmlMolc_Importer"/>
</dbReference>